<dbReference type="eggNOG" id="COG1361">
    <property type="taxonomic scope" value="Bacteria"/>
</dbReference>
<feature type="domain" description="PKD" evidence="2">
    <location>
        <begin position="953"/>
        <end position="1000"/>
    </location>
</feature>
<evidence type="ECO:0000313" key="4">
    <source>
        <dbReference type="Proteomes" id="UP000182124"/>
    </source>
</evidence>
<dbReference type="PROSITE" id="PS50093">
    <property type="entry name" value="PKD"/>
    <property type="match status" value="1"/>
</dbReference>
<keyword evidence="1" id="KW-0812">Transmembrane</keyword>
<evidence type="ECO:0000313" key="3">
    <source>
        <dbReference type="EMBL" id="SCX09079.1"/>
    </source>
</evidence>
<keyword evidence="1" id="KW-0472">Membrane</keyword>
<dbReference type="AlphaFoldDB" id="A0A1G4VMK8"/>
<sequence>MKNTCESLSVRYRYITIFFFFLFFNFSFSQLSSFTLQVTATNETCSGNGSLTFTVANTTPGATVIYTLFRLPDVISPITITSTNSFTGLVAGNYRVVATQSLGTASNSQQQDITIVSQIVLLNYNLVGENEVCGNDGKITVNVTQGNAVSYEIFSGPMIRPLQASNIFTGLTSGSYQVRVFDNCGEGVVRAFTVDANATALGFYNYHYILDTCNTINVSDQVQPTLPNGIIAYPITLQYTVFPPSGAPIQYTQTINSGNPNVSYFSQILPLYYNQHYSYSLQVTNSCGEVYVKSQTIDVVTQLDLRIVLTRCDKMIRVMPVDFIAPYNVTFLSAPSGFNASLYNSNHPGPFGNEEAIYYNPSIPLPNGLYTIQITDSCGRTAVNSILIEATPPVEPRLYVNEGCQDGFGGFYIFSVISMQNVTMTAAPSSYNQNLPYDVSFNLDSVSNDDHVFLMGDLPQGNYQFNITDVCGHIYILSGVIEGYQDETTINIIENCGSFDIDLHHTSNSVNSPAFFLQKFDPLLNAWVHPLTGVVYPDGSIPTILNSIQLINNTVNYNFAFTGEFRIIKDFTSIGSGVYGICIKTLDEFTFTGLPEIDNVYSFQCNDGSYDVLVEANGVAPLIYRITTKDGLPFVIDNGTSSFFPSLSPAIYNFQVEDACGNILNRIFEISDEVIFPITPSELCAGQPGSLSVPNFPFLHYEWWKDNNTTNILSTTNLLQLNPFSLPADFGAYHVRITNPGNPNSCINEVIDYTISPDMANPNAGGDNNVSYCGSQGVINLFNSLSGTYQANGIWQETTGSGVLNNNLWDSALVNPGVYHFTYTVNGLCGNSDESQVTIEIKSTPQAPVASVAPVVCDAQTFQLFASDIPNATYQWTGPNGFSSTVQNPTIDNASNVNEGIYTVSVFEDGCESNTASVEVFVNRSPAFDIVNECIGNSSSLSAVPLNDSFNVDTAVYSWTYPDGTVVNTNPVTITGQETGSYVLTVTSANGCSASKSIDVLCTNCGIPRGISPNNDGLNDTFDLSCLQGIVNVKIFNRYGMNVYELDNYVDQWDGKDFKGRLLPAATYYYVVKFDTGNVKTGWVYLNY</sequence>
<accession>A0A1G4VMK8</accession>
<dbReference type="InterPro" id="IPR013783">
    <property type="entry name" value="Ig-like_fold"/>
</dbReference>
<name>A0A1G4VMK8_9FLAO</name>
<dbReference type="SUPFAM" id="SSF49299">
    <property type="entry name" value="PKD domain"/>
    <property type="match status" value="1"/>
</dbReference>
<gene>
    <name evidence="3" type="ORF">SAMN02927925_01323</name>
</gene>
<dbReference type="InterPro" id="IPR035986">
    <property type="entry name" value="PKD_dom_sf"/>
</dbReference>
<keyword evidence="1" id="KW-1133">Transmembrane helix</keyword>
<proteinExistence type="predicted"/>
<dbReference type="Proteomes" id="UP000182124">
    <property type="component" value="Unassembled WGS sequence"/>
</dbReference>
<dbReference type="InterPro" id="IPR026341">
    <property type="entry name" value="T9SS_type_B"/>
</dbReference>
<dbReference type="RefSeq" id="WP_023577352.1">
    <property type="nucleotide sequence ID" value="NZ_CBCSBQ010000006.1"/>
</dbReference>
<dbReference type="EMBL" id="FMTY01000003">
    <property type="protein sequence ID" value="SCX09079.1"/>
    <property type="molecule type" value="Genomic_DNA"/>
</dbReference>
<protein>
    <submittedName>
        <fullName evidence="3">Gliding motility-associated C-terminal domain-containing protein</fullName>
    </submittedName>
</protein>
<dbReference type="NCBIfam" id="TIGR04131">
    <property type="entry name" value="Bac_Flav_CTERM"/>
    <property type="match status" value="1"/>
</dbReference>
<feature type="transmembrane region" description="Helical" evidence="1">
    <location>
        <begin position="12"/>
        <end position="31"/>
    </location>
</feature>
<dbReference type="Gene3D" id="2.60.40.10">
    <property type="entry name" value="Immunoglobulins"/>
    <property type="match status" value="2"/>
</dbReference>
<evidence type="ECO:0000259" key="2">
    <source>
        <dbReference type="PROSITE" id="PS50093"/>
    </source>
</evidence>
<dbReference type="STRING" id="329186.SAMN02927925_01323"/>
<dbReference type="eggNOG" id="COG3291">
    <property type="taxonomic scope" value="Bacteria"/>
</dbReference>
<dbReference type="InterPro" id="IPR000601">
    <property type="entry name" value="PKD_dom"/>
</dbReference>
<reference evidence="3 4" key="1">
    <citation type="submission" date="2016-10" db="EMBL/GenBank/DDBJ databases">
        <authorList>
            <person name="de Groot N.N."/>
        </authorList>
    </citation>
    <scope>NUCLEOTIDE SEQUENCE [LARGE SCALE GENOMIC DNA]</scope>
    <source>
        <strain evidence="3 4">CGMCC 1.3801</strain>
    </source>
</reference>
<organism evidence="3 4">
    <name type="scientific">Flavobacterium saliperosum</name>
    <dbReference type="NCBI Taxonomy" id="329186"/>
    <lineage>
        <taxon>Bacteria</taxon>
        <taxon>Pseudomonadati</taxon>
        <taxon>Bacteroidota</taxon>
        <taxon>Flavobacteriia</taxon>
        <taxon>Flavobacteriales</taxon>
        <taxon>Flavobacteriaceae</taxon>
        <taxon>Flavobacterium</taxon>
    </lineage>
</organism>
<evidence type="ECO:0000256" key="1">
    <source>
        <dbReference type="SAM" id="Phobius"/>
    </source>
</evidence>
<dbReference type="Pfam" id="PF13585">
    <property type="entry name" value="CHU_C"/>
    <property type="match status" value="1"/>
</dbReference>